<dbReference type="OrthoDB" id="276323at2759"/>
<comment type="similarity">
    <text evidence="1">Belongs to the TCP11 family.</text>
</comment>
<organism evidence="2">
    <name type="scientific">Gaeumannomyces tritici (strain R3-111a-1)</name>
    <name type="common">Wheat and barley take-all root rot fungus</name>
    <name type="synonym">Gaeumannomyces graminis var. tritici</name>
    <dbReference type="NCBI Taxonomy" id="644352"/>
    <lineage>
        <taxon>Eukaryota</taxon>
        <taxon>Fungi</taxon>
        <taxon>Dikarya</taxon>
        <taxon>Ascomycota</taxon>
        <taxon>Pezizomycotina</taxon>
        <taxon>Sordariomycetes</taxon>
        <taxon>Sordariomycetidae</taxon>
        <taxon>Magnaporthales</taxon>
        <taxon>Magnaporthaceae</taxon>
        <taxon>Gaeumannomyces</taxon>
    </lineage>
</organism>
<sequence>MIAAQDCELLSEVLDVELRIQEFCKGILNLETLASWLSSILKLHCAPTRDEWVDEMYRNLSDGSRKNDIRLIVQGMRSLLGVLEAMKLDVANHIIRSLRERIIDDTVNFLQRHFRGKLQVDFDIADAKTWYWNASRQYSAISTTPETRQGLGDMAVFFYGLSAMVLPTRSATILPSTFIFDKGRLQKLRSDAMDAVCLNICMEYQLNSAPEAAGESIKSAVYASLVALLRTIQPAVSPQEKWQILVPKVAVEIRLFNKLPKDMLPYIEQNLWSRLQTNVFVEAEKSFHQDLFGELADRVRKFRNLSELDLFSTATGNRLYSVQDGAFETKRFFLDGDAAAPGQGPSHLHGVENMATRLAHLGLLHWQVWADIAYVEA</sequence>
<reference evidence="3" key="5">
    <citation type="submission" date="2018-04" db="UniProtKB">
        <authorList>
            <consortium name="EnsemblFungi"/>
        </authorList>
    </citation>
    <scope>IDENTIFICATION</scope>
    <source>
        <strain evidence="3">R3-111a-1</strain>
    </source>
</reference>
<dbReference type="Proteomes" id="UP000006039">
    <property type="component" value="Unassembled WGS sequence"/>
</dbReference>
<evidence type="ECO:0000313" key="4">
    <source>
        <dbReference type="Proteomes" id="UP000006039"/>
    </source>
</evidence>
<gene>
    <name evidence="3" type="primary">20354804</name>
    <name evidence="2" type="ORF">GGTG_14346</name>
</gene>
<dbReference type="EnsemblFungi" id="EJT68075">
    <property type="protein sequence ID" value="EJT68075"/>
    <property type="gene ID" value="GGTG_14346"/>
</dbReference>
<reference evidence="3" key="4">
    <citation type="journal article" date="2015" name="G3 (Bethesda)">
        <title>Genome sequences of three phytopathogenic species of the Magnaporthaceae family of fungi.</title>
        <authorList>
            <person name="Okagaki L.H."/>
            <person name="Nunes C.C."/>
            <person name="Sailsbery J."/>
            <person name="Clay B."/>
            <person name="Brown D."/>
            <person name="John T."/>
            <person name="Oh Y."/>
            <person name="Young N."/>
            <person name="Fitzgerald M."/>
            <person name="Haas B.J."/>
            <person name="Zeng Q."/>
            <person name="Young S."/>
            <person name="Adiconis X."/>
            <person name="Fan L."/>
            <person name="Levin J.Z."/>
            <person name="Mitchell T.K."/>
            <person name="Okubara P.A."/>
            <person name="Farman M.L."/>
            <person name="Kohn L.M."/>
            <person name="Birren B."/>
            <person name="Ma L.-J."/>
            <person name="Dean R.A."/>
        </authorList>
    </citation>
    <scope>NUCLEOTIDE SEQUENCE</scope>
    <source>
        <strain evidence="3">R3-111a-1</strain>
    </source>
</reference>
<reference evidence="4" key="1">
    <citation type="submission" date="2010-07" db="EMBL/GenBank/DDBJ databases">
        <title>The genome sequence of Gaeumannomyces graminis var. tritici strain R3-111a-1.</title>
        <authorList>
            <consortium name="The Broad Institute Genome Sequencing Platform"/>
            <person name="Ma L.-J."/>
            <person name="Dead R."/>
            <person name="Young S."/>
            <person name="Zeng Q."/>
            <person name="Koehrsen M."/>
            <person name="Alvarado L."/>
            <person name="Berlin A."/>
            <person name="Chapman S.B."/>
            <person name="Chen Z."/>
            <person name="Freedman E."/>
            <person name="Gellesch M."/>
            <person name="Goldberg J."/>
            <person name="Griggs A."/>
            <person name="Gujja S."/>
            <person name="Heilman E.R."/>
            <person name="Heiman D."/>
            <person name="Hepburn T."/>
            <person name="Howarth C."/>
            <person name="Jen D."/>
            <person name="Larson L."/>
            <person name="Mehta T."/>
            <person name="Neiman D."/>
            <person name="Pearson M."/>
            <person name="Roberts A."/>
            <person name="Saif S."/>
            <person name="Shea T."/>
            <person name="Shenoy N."/>
            <person name="Sisk P."/>
            <person name="Stolte C."/>
            <person name="Sykes S."/>
            <person name="Walk T."/>
            <person name="White J."/>
            <person name="Yandava C."/>
            <person name="Haas B."/>
            <person name="Nusbaum C."/>
            <person name="Birren B."/>
        </authorList>
    </citation>
    <scope>NUCLEOTIDE SEQUENCE [LARGE SCALE GENOMIC DNA]</scope>
    <source>
        <strain evidence="4">R3-111a-1</strain>
    </source>
</reference>
<protein>
    <submittedName>
        <fullName evidence="2 3">Uncharacterized protein</fullName>
    </submittedName>
</protein>
<reference evidence="2" key="2">
    <citation type="submission" date="2010-07" db="EMBL/GenBank/DDBJ databases">
        <authorList>
            <consortium name="The Broad Institute Genome Sequencing Platform"/>
            <consortium name="Broad Institute Genome Sequencing Center for Infectious Disease"/>
            <person name="Ma L.-J."/>
            <person name="Dead R."/>
            <person name="Young S."/>
            <person name="Zeng Q."/>
            <person name="Koehrsen M."/>
            <person name="Alvarado L."/>
            <person name="Berlin A."/>
            <person name="Chapman S.B."/>
            <person name="Chen Z."/>
            <person name="Freedman E."/>
            <person name="Gellesch M."/>
            <person name="Goldberg J."/>
            <person name="Griggs A."/>
            <person name="Gujja S."/>
            <person name="Heilman E.R."/>
            <person name="Heiman D."/>
            <person name="Hepburn T."/>
            <person name="Howarth C."/>
            <person name="Jen D."/>
            <person name="Larson L."/>
            <person name="Mehta T."/>
            <person name="Neiman D."/>
            <person name="Pearson M."/>
            <person name="Roberts A."/>
            <person name="Saif S."/>
            <person name="Shea T."/>
            <person name="Shenoy N."/>
            <person name="Sisk P."/>
            <person name="Stolte C."/>
            <person name="Sykes S."/>
            <person name="Walk T."/>
            <person name="White J."/>
            <person name="Yandava C."/>
            <person name="Haas B."/>
            <person name="Nusbaum C."/>
            <person name="Birren B."/>
        </authorList>
    </citation>
    <scope>NUCLEOTIDE SEQUENCE</scope>
    <source>
        <strain evidence="2">R3-111a-1</strain>
    </source>
</reference>
<dbReference type="PANTHER" id="PTHR12832:SF11">
    <property type="entry name" value="LD23868P"/>
    <property type="match status" value="1"/>
</dbReference>
<dbReference type="InterPro" id="IPR008862">
    <property type="entry name" value="Tcp11"/>
</dbReference>
<dbReference type="GeneID" id="20354804"/>
<dbReference type="HOGENOM" id="CLU_016970_0_1_1"/>
<accession>J3PL94</accession>
<dbReference type="eggNOG" id="KOG1981">
    <property type="taxonomic scope" value="Eukaryota"/>
</dbReference>
<dbReference type="RefSeq" id="XP_009230537.1">
    <property type="nucleotide sequence ID" value="XM_009232273.1"/>
</dbReference>
<name>J3PL94_GAET3</name>
<proteinExistence type="inferred from homology"/>
<dbReference type="Pfam" id="PF05794">
    <property type="entry name" value="Tcp11"/>
    <property type="match status" value="1"/>
</dbReference>
<evidence type="ECO:0000313" key="3">
    <source>
        <dbReference type="EnsemblFungi" id="EJT68075"/>
    </source>
</evidence>
<reference evidence="2" key="3">
    <citation type="submission" date="2010-09" db="EMBL/GenBank/DDBJ databases">
        <title>Annotation of Gaeumannomyces graminis var. tritici R3-111a-1.</title>
        <authorList>
            <consortium name="The Broad Institute Genome Sequencing Platform"/>
            <person name="Ma L.-J."/>
            <person name="Dead R."/>
            <person name="Young S.K."/>
            <person name="Zeng Q."/>
            <person name="Gargeya S."/>
            <person name="Fitzgerald M."/>
            <person name="Haas B."/>
            <person name="Abouelleil A."/>
            <person name="Alvarado L."/>
            <person name="Arachchi H.M."/>
            <person name="Berlin A."/>
            <person name="Brown A."/>
            <person name="Chapman S.B."/>
            <person name="Chen Z."/>
            <person name="Dunbar C."/>
            <person name="Freedman E."/>
            <person name="Gearin G."/>
            <person name="Gellesch M."/>
            <person name="Goldberg J."/>
            <person name="Griggs A."/>
            <person name="Gujja S."/>
            <person name="Heiman D."/>
            <person name="Howarth C."/>
            <person name="Larson L."/>
            <person name="Lui A."/>
            <person name="MacDonald P.J.P."/>
            <person name="Mehta T."/>
            <person name="Montmayeur A."/>
            <person name="Murphy C."/>
            <person name="Neiman D."/>
            <person name="Pearson M."/>
            <person name="Priest M."/>
            <person name="Roberts A."/>
            <person name="Saif S."/>
            <person name="Shea T."/>
            <person name="Shenoy N."/>
            <person name="Sisk P."/>
            <person name="Stolte C."/>
            <person name="Sykes S."/>
            <person name="Yandava C."/>
            <person name="Wortman J."/>
            <person name="Nusbaum C."/>
            <person name="Birren B."/>
        </authorList>
    </citation>
    <scope>NUCLEOTIDE SEQUENCE</scope>
    <source>
        <strain evidence="2">R3-111a-1</strain>
    </source>
</reference>
<dbReference type="PANTHER" id="PTHR12832">
    <property type="entry name" value="TESTIS-SPECIFIC PROTEIN PBS13 T-COMPLEX 11"/>
    <property type="match status" value="1"/>
</dbReference>
<dbReference type="GO" id="GO:0010737">
    <property type="term" value="P:protein kinase A signaling"/>
    <property type="evidence" value="ECO:0007669"/>
    <property type="project" value="TreeGrafter"/>
</dbReference>
<dbReference type="EMBL" id="GL385672">
    <property type="protein sequence ID" value="EJT68075.1"/>
    <property type="molecule type" value="Genomic_DNA"/>
</dbReference>
<evidence type="ECO:0000313" key="2">
    <source>
        <dbReference type="EMBL" id="EJT68075.1"/>
    </source>
</evidence>
<dbReference type="AlphaFoldDB" id="J3PL94"/>
<dbReference type="VEuPathDB" id="FungiDB:GGTG_14346"/>
<keyword evidence="4" id="KW-1185">Reference proteome</keyword>
<evidence type="ECO:0000256" key="1">
    <source>
        <dbReference type="ARBA" id="ARBA00010954"/>
    </source>
</evidence>